<evidence type="ECO:0000256" key="5">
    <source>
        <dbReference type="ARBA" id="ARBA00023136"/>
    </source>
</evidence>
<comment type="subcellular location">
    <subcellularLocation>
        <location evidence="1">Cell membrane</location>
        <topology evidence="1">Multi-pass membrane protein</topology>
    </subcellularLocation>
</comment>
<proteinExistence type="predicted"/>
<accession>A0ABM9I0A7</accession>
<feature type="transmembrane region" description="Helical" evidence="6">
    <location>
        <begin position="704"/>
        <end position="724"/>
    </location>
</feature>
<keyword evidence="2" id="KW-1003">Cell membrane</keyword>
<keyword evidence="9" id="KW-1185">Reference proteome</keyword>
<feature type="domain" description="ABC3 transporter permease C-terminal" evidence="7">
    <location>
        <begin position="261"/>
        <end position="377"/>
    </location>
</feature>
<gene>
    <name evidence="8" type="ORF">MSZNOR_1670</name>
</gene>
<feature type="transmembrane region" description="Helical" evidence="6">
    <location>
        <begin position="467"/>
        <end position="488"/>
    </location>
</feature>
<evidence type="ECO:0000313" key="8">
    <source>
        <dbReference type="EMBL" id="CAI8805315.1"/>
    </source>
</evidence>
<dbReference type="PANTHER" id="PTHR30287">
    <property type="entry name" value="MEMBRANE COMPONENT OF PREDICTED ABC SUPERFAMILY METABOLITE UPTAKE TRANSPORTER"/>
    <property type="match status" value="1"/>
</dbReference>
<evidence type="ECO:0000313" key="9">
    <source>
        <dbReference type="Proteomes" id="UP001162030"/>
    </source>
</evidence>
<keyword evidence="3 6" id="KW-0812">Transmembrane</keyword>
<dbReference type="Proteomes" id="UP001162030">
    <property type="component" value="Chromosome"/>
</dbReference>
<keyword evidence="4 6" id="KW-1133">Transmembrane helix</keyword>
<dbReference type="PANTHER" id="PTHR30287:SF1">
    <property type="entry name" value="INNER MEMBRANE PROTEIN"/>
    <property type="match status" value="1"/>
</dbReference>
<feature type="domain" description="ABC3 transporter permease C-terminal" evidence="7">
    <location>
        <begin position="708"/>
        <end position="821"/>
    </location>
</feature>
<dbReference type="Pfam" id="PF02687">
    <property type="entry name" value="FtsX"/>
    <property type="match status" value="2"/>
</dbReference>
<dbReference type="InterPro" id="IPR003838">
    <property type="entry name" value="ABC3_permease_C"/>
</dbReference>
<evidence type="ECO:0000256" key="3">
    <source>
        <dbReference type="ARBA" id="ARBA00022692"/>
    </source>
</evidence>
<dbReference type="InterPro" id="IPR038766">
    <property type="entry name" value="Membrane_comp_ABC_pdt"/>
</dbReference>
<feature type="transmembrane region" description="Helical" evidence="6">
    <location>
        <begin position="21"/>
        <end position="42"/>
    </location>
</feature>
<feature type="transmembrane region" description="Helical" evidence="6">
    <location>
        <begin position="417"/>
        <end position="447"/>
    </location>
</feature>
<evidence type="ECO:0000256" key="1">
    <source>
        <dbReference type="ARBA" id="ARBA00004651"/>
    </source>
</evidence>
<evidence type="ECO:0000256" key="2">
    <source>
        <dbReference type="ARBA" id="ARBA00022475"/>
    </source>
</evidence>
<feature type="transmembrane region" description="Helical" evidence="6">
    <location>
        <begin position="347"/>
        <end position="371"/>
    </location>
</feature>
<protein>
    <submittedName>
        <fullName evidence="8">ABC transport system permease protein</fullName>
    </submittedName>
</protein>
<dbReference type="EMBL" id="OX458333">
    <property type="protein sequence ID" value="CAI8805315.1"/>
    <property type="molecule type" value="Genomic_DNA"/>
</dbReference>
<feature type="transmembrane region" description="Helical" evidence="6">
    <location>
        <begin position="753"/>
        <end position="779"/>
    </location>
</feature>
<feature type="transmembrane region" description="Helical" evidence="6">
    <location>
        <begin position="257"/>
        <end position="280"/>
    </location>
</feature>
<name>A0ABM9I0A7_9GAMM</name>
<keyword evidence="5 6" id="KW-0472">Membrane</keyword>
<feature type="transmembrane region" description="Helical" evidence="6">
    <location>
        <begin position="791"/>
        <end position="813"/>
    </location>
</feature>
<feature type="transmembrane region" description="Helical" evidence="6">
    <location>
        <begin position="301"/>
        <end position="327"/>
    </location>
</feature>
<organism evidence="8 9">
    <name type="scientific">Methylocaldum szegediense</name>
    <dbReference type="NCBI Taxonomy" id="73780"/>
    <lineage>
        <taxon>Bacteria</taxon>
        <taxon>Pseudomonadati</taxon>
        <taxon>Pseudomonadota</taxon>
        <taxon>Gammaproteobacteria</taxon>
        <taxon>Methylococcales</taxon>
        <taxon>Methylococcaceae</taxon>
        <taxon>Methylocaldum</taxon>
    </lineage>
</organism>
<evidence type="ECO:0000256" key="6">
    <source>
        <dbReference type="SAM" id="Phobius"/>
    </source>
</evidence>
<reference evidence="8 9" key="1">
    <citation type="submission" date="2023-03" db="EMBL/GenBank/DDBJ databases">
        <authorList>
            <person name="Pearce D."/>
        </authorList>
    </citation>
    <scope>NUCLEOTIDE SEQUENCE [LARGE SCALE GENOMIC DNA]</scope>
    <source>
        <strain evidence="8">Msz</strain>
    </source>
</reference>
<sequence>MVRNIKLALKLVLRDWRSGELTILMAALLIAVASSTAVSLLGDRLTRTMSLQAAEFLAADLVVAGHQEPPPVWRQQASAQGLRVSGTAEFSSVLIENDELLLVGVKAVEEGYPLRGALRTTLGEVTAATETHDIPNRGEAWVEQRVLTALGLNLGSEITVGEKPLRITRILTHEPDRRGDLYSLQPRVLMNRADVAETRVIQPGSHVHYYELFAGDEPALRAFKQWIKPQLHPGQRILDVHDDRPELGNALTRAERYLGLTSIAVVLISGVAIAMTARRYTERHYDMTAMLKCLGARERDVLGIYTALFLIVGLIASTLGCALGYLAQYGVVQLLRSLLPQTLASPGWLAVTFGAATGLLILFGFALPPILRLKRLAPLRVLRRDLEPLPSSAWLVFGLATLTLSALLWRYTSDWMMTISVLAIAGAAIALFSVIGLSMLSLGRLLVPYVSLSWRFGLQHLTRRPRLGVSQILAFAVTLVAMQVSVSVRTELLQEWKRQLPEDTPNHFALNLFDTDLPRFRETLSQEGIVSSDYYPIVRGRLTAVNGKDVFDIVHKDSRAEASINRELSLTWASNLPPGNRVVRGRWVDGSAPMSVSVEAELAKSLGIEPGDKLTFNIAGEELIANVVGTRSVRWDTMTPNFFMIFSPGSLDRYPHTWLTSFYVPPERKTALGHLAKAFPSMTVLEVDALLKQFQNILRQVTGAIEYVLLLALAAGFTVLFAAVRATLDERIYEDVLLRTMGASRRLLRNAQWVEFASLGFLAGILASAISEAIAWTLFSRVFDLAYRFHWEAWLATPALGALVVGLAGYLNTRSVVKNSPMRVLREL</sequence>
<feature type="transmembrane region" description="Helical" evidence="6">
    <location>
        <begin position="392"/>
        <end position="411"/>
    </location>
</feature>
<evidence type="ECO:0000256" key="4">
    <source>
        <dbReference type="ARBA" id="ARBA00022989"/>
    </source>
</evidence>
<evidence type="ECO:0000259" key="7">
    <source>
        <dbReference type="Pfam" id="PF02687"/>
    </source>
</evidence>
<dbReference type="RefSeq" id="WP_026610217.1">
    <property type="nucleotide sequence ID" value="NZ_OX458333.1"/>
</dbReference>